<evidence type="ECO:0000256" key="1">
    <source>
        <dbReference type="SAM" id="SignalP"/>
    </source>
</evidence>
<dbReference type="AlphaFoldDB" id="A0A0X8JR76"/>
<dbReference type="STRING" id="888061.AXF15_10140"/>
<keyword evidence="1" id="KW-0732">Signal</keyword>
<dbReference type="EMBL" id="CP014230">
    <property type="protein sequence ID" value="AMD93420.1"/>
    <property type="molecule type" value="Genomic_DNA"/>
</dbReference>
<feature type="signal peptide" evidence="1">
    <location>
        <begin position="1"/>
        <end position="19"/>
    </location>
</feature>
<dbReference type="KEGG" id="doa:AXF15_10140"/>
<keyword evidence="3" id="KW-1185">Reference proteome</keyword>
<protein>
    <recommendedName>
        <fullName evidence="4">DUF3828 domain-containing protein</fullName>
    </recommendedName>
</protein>
<dbReference type="OrthoDB" id="893601at2"/>
<organism evidence="2 3">
    <name type="scientific">Desulfomicrobium orale DSM 12838</name>
    <dbReference type="NCBI Taxonomy" id="888061"/>
    <lineage>
        <taxon>Bacteria</taxon>
        <taxon>Pseudomonadati</taxon>
        <taxon>Thermodesulfobacteriota</taxon>
        <taxon>Desulfovibrionia</taxon>
        <taxon>Desulfovibrionales</taxon>
        <taxon>Desulfomicrobiaceae</taxon>
        <taxon>Desulfomicrobium</taxon>
    </lineage>
</organism>
<dbReference type="Proteomes" id="UP000063964">
    <property type="component" value="Chromosome"/>
</dbReference>
<reference evidence="3" key="1">
    <citation type="submission" date="2016-02" db="EMBL/GenBank/DDBJ databases">
        <authorList>
            <person name="Holder M.E."/>
            <person name="Ajami N.J."/>
            <person name="Petrosino J.F."/>
        </authorList>
    </citation>
    <scope>NUCLEOTIDE SEQUENCE [LARGE SCALE GENOMIC DNA]</scope>
    <source>
        <strain evidence="3">DSM 12838</strain>
    </source>
</reference>
<sequence length="153" mass="16708">MKTFFLLFLTLLPGLPCRAGCGPEADAALAFMNAYVDWLKVPAEEASGKPAPWMEKDGLVSAAFRAAHEELMREAEKEDPELGLGFDPVLDAQDYPESFAVDSCGDGFVVLRGAGDEWSADFAVTVKMVPSPKGWLVDGAGMIRIPEERRRQE</sequence>
<evidence type="ECO:0000313" key="3">
    <source>
        <dbReference type="Proteomes" id="UP000063964"/>
    </source>
</evidence>
<name>A0A0X8JR76_9BACT</name>
<evidence type="ECO:0008006" key="4">
    <source>
        <dbReference type="Google" id="ProtNLM"/>
    </source>
</evidence>
<evidence type="ECO:0000313" key="2">
    <source>
        <dbReference type="EMBL" id="AMD93420.1"/>
    </source>
</evidence>
<gene>
    <name evidence="2" type="ORF">AXF15_10140</name>
</gene>
<proteinExistence type="predicted"/>
<feature type="chain" id="PRO_5007067628" description="DUF3828 domain-containing protein" evidence="1">
    <location>
        <begin position="20"/>
        <end position="153"/>
    </location>
</feature>
<dbReference type="RefSeq" id="WP_066606894.1">
    <property type="nucleotide sequence ID" value="NZ_CP014230.1"/>
</dbReference>
<accession>A0A0X8JR76</accession>